<gene>
    <name evidence="3" type="ORF">E8A74_51285</name>
</gene>
<dbReference type="InterPro" id="IPR013249">
    <property type="entry name" value="RNA_pol_sigma70_r4_t2"/>
</dbReference>
<evidence type="ECO:0000313" key="4">
    <source>
        <dbReference type="Proteomes" id="UP000309215"/>
    </source>
</evidence>
<name>A0A4U1I8R2_9BACT</name>
<accession>A0A4U1I8R2</accession>
<comment type="caution">
    <text evidence="3">The sequence shown here is derived from an EMBL/GenBank/DDBJ whole genome shotgun (WGS) entry which is preliminary data.</text>
</comment>
<dbReference type="Proteomes" id="UP000309215">
    <property type="component" value="Unassembled WGS sequence"/>
</dbReference>
<keyword evidence="1" id="KW-1133">Transmembrane helix</keyword>
<dbReference type="Pfam" id="PF08281">
    <property type="entry name" value="Sigma70_r4_2"/>
    <property type="match status" value="1"/>
</dbReference>
<keyword evidence="4" id="KW-1185">Reference proteome</keyword>
<sequence length="192" mass="21444">MGPLRPWLWIIAVRTAARYHKRKQRPFVLLTRRLRSILRVPSDEPTPEEMACQTGCLELIALVRPQLPPRMQAVFSAAWDQGMSHEEIAEALGIPPERSRVYLHQAMQRLADAMKEARRKPKAPIILPIAWFERWFRRDGAPELPGAADRAPGARTLAGLRRLLPLVEPAGTVAAGLVLGGAAMAVWLEVIS</sequence>
<dbReference type="GO" id="GO:0006352">
    <property type="term" value="P:DNA-templated transcription initiation"/>
    <property type="evidence" value="ECO:0007669"/>
    <property type="project" value="InterPro"/>
</dbReference>
<reference evidence="3 4" key="1">
    <citation type="submission" date="2019-04" db="EMBL/GenBank/DDBJ databases">
        <authorList>
            <person name="Li Y."/>
            <person name="Wang J."/>
        </authorList>
    </citation>
    <scope>NUCLEOTIDE SEQUENCE [LARGE SCALE GENOMIC DNA]</scope>
    <source>
        <strain evidence="3 4">DSM 14668</strain>
    </source>
</reference>
<keyword evidence="1" id="KW-0472">Membrane</keyword>
<dbReference type="InterPro" id="IPR013324">
    <property type="entry name" value="RNA_pol_sigma_r3/r4-like"/>
</dbReference>
<dbReference type="OrthoDB" id="941544at2"/>
<evidence type="ECO:0000256" key="1">
    <source>
        <dbReference type="SAM" id="Phobius"/>
    </source>
</evidence>
<dbReference type="AlphaFoldDB" id="A0A4U1I8R2"/>
<feature type="transmembrane region" description="Helical" evidence="1">
    <location>
        <begin position="170"/>
        <end position="188"/>
    </location>
</feature>
<dbReference type="SUPFAM" id="SSF88659">
    <property type="entry name" value="Sigma3 and sigma4 domains of RNA polymerase sigma factors"/>
    <property type="match status" value="1"/>
</dbReference>
<dbReference type="EMBL" id="SSMQ01000160">
    <property type="protein sequence ID" value="TKC89838.1"/>
    <property type="molecule type" value="Genomic_DNA"/>
</dbReference>
<dbReference type="GO" id="GO:0003677">
    <property type="term" value="F:DNA binding"/>
    <property type="evidence" value="ECO:0007669"/>
    <property type="project" value="InterPro"/>
</dbReference>
<evidence type="ECO:0000259" key="2">
    <source>
        <dbReference type="Pfam" id="PF08281"/>
    </source>
</evidence>
<feature type="domain" description="RNA polymerase sigma factor 70 region 4 type 2" evidence="2">
    <location>
        <begin position="66"/>
        <end position="110"/>
    </location>
</feature>
<protein>
    <submittedName>
        <fullName evidence="3">Sigma-70 family RNA polymerase sigma factor</fullName>
    </submittedName>
</protein>
<organism evidence="3 4">
    <name type="scientific">Polyangium fumosum</name>
    <dbReference type="NCBI Taxonomy" id="889272"/>
    <lineage>
        <taxon>Bacteria</taxon>
        <taxon>Pseudomonadati</taxon>
        <taxon>Myxococcota</taxon>
        <taxon>Polyangia</taxon>
        <taxon>Polyangiales</taxon>
        <taxon>Polyangiaceae</taxon>
        <taxon>Polyangium</taxon>
    </lineage>
</organism>
<dbReference type="InterPro" id="IPR036388">
    <property type="entry name" value="WH-like_DNA-bd_sf"/>
</dbReference>
<dbReference type="CDD" id="cd06171">
    <property type="entry name" value="Sigma70_r4"/>
    <property type="match status" value="1"/>
</dbReference>
<dbReference type="Gene3D" id="1.10.10.10">
    <property type="entry name" value="Winged helix-like DNA-binding domain superfamily/Winged helix DNA-binding domain"/>
    <property type="match status" value="1"/>
</dbReference>
<evidence type="ECO:0000313" key="3">
    <source>
        <dbReference type="EMBL" id="TKC89838.1"/>
    </source>
</evidence>
<dbReference type="GO" id="GO:0016987">
    <property type="term" value="F:sigma factor activity"/>
    <property type="evidence" value="ECO:0007669"/>
    <property type="project" value="InterPro"/>
</dbReference>
<proteinExistence type="predicted"/>
<keyword evidence="1" id="KW-0812">Transmembrane</keyword>